<comment type="subcellular location">
    <subcellularLocation>
        <location evidence="1">Cell membrane</location>
        <topology evidence="1">Single-pass membrane protein</topology>
    </subcellularLocation>
</comment>
<evidence type="ECO:0000256" key="1">
    <source>
        <dbReference type="ARBA" id="ARBA00004162"/>
    </source>
</evidence>
<keyword evidence="2" id="KW-1003">Cell membrane</keyword>
<dbReference type="Pfam" id="PF04024">
    <property type="entry name" value="PspC"/>
    <property type="match status" value="1"/>
</dbReference>
<dbReference type="OrthoDB" id="9815286at2"/>
<protein>
    <submittedName>
        <fullName evidence="8">PspC domain-containing protein</fullName>
    </submittedName>
</protein>
<organism evidence="8 9">
    <name type="scientific">Criibacterium bergeronii</name>
    <dbReference type="NCBI Taxonomy" id="1871336"/>
    <lineage>
        <taxon>Bacteria</taxon>
        <taxon>Bacillati</taxon>
        <taxon>Bacillota</taxon>
        <taxon>Clostridia</taxon>
        <taxon>Peptostreptococcales</taxon>
        <taxon>Filifactoraceae</taxon>
        <taxon>Criibacterium</taxon>
    </lineage>
</organism>
<dbReference type="EMBL" id="VJXW01000003">
    <property type="protein sequence ID" value="TRW27948.1"/>
    <property type="molecule type" value="Genomic_DNA"/>
</dbReference>
<evidence type="ECO:0000256" key="6">
    <source>
        <dbReference type="SAM" id="Phobius"/>
    </source>
</evidence>
<comment type="caution">
    <text evidence="8">The sequence shown here is derived from an EMBL/GenBank/DDBJ whole genome shotgun (WGS) entry which is preliminary data.</text>
</comment>
<dbReference type="InterPro" id="IPR007168">
    <property type="entry name" value="Phageshock_PspC_N"/>
</dbReference>
<dbReference type="AlphaFoldDB" id="A0A552VBU9"/>
<dbReference type="InterPro" id="IPR052027">
    <property type="entry name" value="PspC"/>
</dbReference>
<gene>
    <name evidence="8" type="ORF">FL857_02845</name>
</gene>
<evidence type="ECO:0000313" key="8">
    <source>
        <dbReference type="EMBL" id="TRW27948.1"/>
    </source>
</evidence>
<reference evidence="8 9" key="1">
    <citation type="submission" date="2019-07" db="EMBL/GenBank/DDBJ databases">
        <title>Criibacterium bergeronii gen. nov., sp. nov. isolated from human clinical samples.</title>
        <authorList>
            <person name="Maheux A.F."/>
            <person name="Boudreau D.K."/>
            <person name="Berube E."/>
            <person name="Brodeur S."/>
            <person name="Bernard K.A."/>
            <person name="Abed J.Y."/>
            <person name="Ducrey E."/>
            <person name="Guay E.F."/>
            <person name="Raymond F."/>
            <person name="Corbeil J."/>
            <person name="Domingo M.-C."/>
            <person name="Roy P.H."/>
            <person name="Boissinot M."/>
            <person name="Tocheva E.I."/>
            <person name="Omar R.F."/>
        </authorList>
    </citation>
    <scope>NUCLEOTIDE SEQUENCE [LARGE SCALE GENOMIC DNA]</scope>
    <source>
        <strain evidence="8 9">CCRI-24246</strain>
    </source>
</reference>
<keyword evidence="4 6" id="KW-1133">Transmembrane helix</keyword>
<feature type="domain" description="Phage shock protein PspC N-terminal" evidence="7">
    <location>
        <begin position="4"/>
        <end position="61"/>
    </location>
</feature>
<dbReference type="PANTHER" id="PTHR33885:SF3">
    <property type="entry name" value="PHAGE SHOCK PROTEIN C"/>
    <property type="match status" value="1"/>
</dbReference>
<name>A0A552VBU9_9FIRM</name>
<proteinExistence type="predicted"/>
<evidence type="ECO:0000256" key="3">
    <source>
        <dbReference type="ARBA" id="ARBA00022692"/>
    </source>
</evidence>
<evidence type="ECO:0000256" key="2">
    <source>
        <dbReference type="ARBA" id="ARBA00022475"/>
    </source>
</evidence>
<dbReference type="RefSeq" id="WP_144015650.1">
    <property type="nucleotide sequence ID" value="NZ_VJXW01000003.1"/>
</dbReference>
<dbReference type="PANTHER" id="PTHR33885">
    <property type="entry name" value="PHAGE SHOCK PROTEIN C"/>
    <property type="match status" value="1"/>
</dbReference>
<evidence type="ECO:0000256" key="5">
    <source>
        <dbReference type="ARBA" id="ARBA00023136"/>
    </source>
</evidence>
<keyword evidence="5 6" id="KW-0472">Membrane</keyword>
<feature type="transmembrane region" description="Helical" evidence="6">
    <location>
        <begin position="35"/>
        <end position="58"/>
    </location>
</feature>
<sequence>MNGKKLTRSLIDRKIAGVCGGLGEYLNVDPTIIRIIWAMLALIAGGGIILYLICALVIPEASY</sequence>
<evidence type="ECO:0000313" key="9">
    <source>
        <dbReference type="Proteomes" id="UP000319424"/>
    </source>
</evidence>
<dbReference type="Proteomes" id="UP000319424">
    <property type="component" value="Unassembled WGS sequence"/>
</dbReference>
<evidence type="ECO:0000259" key="7">
    <source>
        <dbReference type="Pfam" id="PF04024"/>
    </source>
</evidence>
<accession>A0A552VBU9</accession>
<evidence type="ECO:0000256" key="4">
    <source>
        <dbReference type="ARBA" id="ARBA00022989"/>
    </source>
</evidence>
<keyword evidence="3 6" id="KW-0812">Transmembrane</keyword>
<dbReference type="GO" id="GO:0005886">
    <property type="term" value="C:plasma membrane"/>
    <property type="evidence" value="ECO:0007669"/>
    <property type="project" value="UniProtKB-SubCell"/>
</dbReference>